<proteinExistence type="predicted"/>
<dbReference type="Proteomes" id="UP001183420">
    <property type="component" value="Unassembled WGS sequence"/>
</dbReference>
<dbReference type="Pfam" id="PF19054">
    <property type="entry name" value="DUF5753"/>
    <property type="match status" value="1"/>
</dbReference>
<gene>
    <name evidence="2" type="ORF">RNC47_18370</name>
</gene>
<evidence type="ECO:0000313" key="2">
    <source>
        <dbReference type="EMBL" id="MDT0320305.1"/>
    </source>
</evidence>
<accession>A0ABU2LRT7</accession>
<dbReference type="Pfam" id="PF13560">
    <property type="entry name" value="HTH_31"/>
    <property type="match status" value="1"/>
</dbReference>
<reference evidence="3" key="1">
    <citation type="submission" date="2023-07" db="EMBL/GenBank/DDBJ databases">
        <title>30 novel species of actinomycetes from the DSMZ collection.</title>
        <authorList>
            <person name="Nouioui I."/>
        </authorList>
    </citation>
    <scope>NUCLEOTIDE SEQUENCE [LARGE SCALE GENOMIC DNA]</scope>
    <source>
        <strain evidence="3">DSM 44918</strain>
    </source>
</reference>
<comment type="caution">
    <text evidence="2">The sequence shown here is derived from an EMBL/GenBank/DDBJ whole genome shotgun (WGS) entry which is preliminary data.</text>
</comment>
<dbReference type="SUPFAM" id="SSF47413">
    <property type="entry name" value="lambda repressor-like DNA-binding domains"/>
    <property type="match status" value="1"/>
</dbReference>
<dbReference type="PROSITE" id="PS50943">
    <property type="entry name" value="HTH_CROC1"/>
    <property type="match status" value="1"/>
</dbReference>
<protein>
    <submittedName>
        <fullName evidence="2">Helix-turn-helix transcriptional regulator</fullName>
    </submittedName>
</protein>
<feature type="domain" description="HTH cro/C1-type" evidence="1">
    <location>
        <begin position="7"/>
        <end position="63"/>
    </location>
</feature>
<dbReference type="InterPro" id="IPR001387">
    <property type="entry name" value="Cro/C1-type_HTH"/>
</dbReference>
<dbReference type="CDD" id="cd00093">
    <property type="entry name" value="HTH_XRE"/>
    <property type="match status" value="1"/>
</dbReference>
<name>A0ABU2LRT7_9ACTN</name>
<keyword evidence="3" id="KW-1185">Reference proteome</keyword>
<sequence length="275" mass="30860">MQIARGLVALRERAQLTQVQAAERAGCSKATVSRYEEWQDRRTVKWATVKAIAEACDATDEERDALVAMAKDLKAGWWVGNPAVPPWLDPLVSFEAMAAYERIAVTTFVPGLLQTRAYARAVLRGQGIDGEALELEVDARMRRQERLAEGLRLWAVLDESVLRRVVGDEQVMAEQLAHLQEVARRPSVDIQILPFQSGPPAVTGAQFLVLGRDDERDPRNTMAVVYLELPRRGVYLDDPEDVTAYKDMFDRLRAQAAGPTQSIRLLSTARQEYTR</sequence>
<evidence type="ECO:0000259" key="1">
    <source>
        <dbReference type="PROSITE" id="PS50943"/>
    </source>
</evidence>
<dbReference type="Gene3D" id="1.10.260.40">
    <property type="entry name" value="lambda repressor-like DNA-binding domains"/>
    <property type="match status" value="1"/>
</dbReference>
<evidence type="ECO:0000313" key="3">
    <source>
        <dbReference type="Proteomes" id="UP001183420"/>
    </source>
</evidence>
<dbReference type="EMBL" id="JAVREM010000023">
    <property type="protein sequence ID" value="MDT0320305.1"/>
    <property type="molecule type" value="Genomic_DNA"/>
</dbReference>
<dbReference type="RefSeq" id="WP_311600112.1">
    <property type="nucleotide sequence ID" value="NZ_JAVREM010000023.1"/>
</dbReference>
<dbReference type="SMART" id="SM00530">
    <property type="entry name" value="HTH_XRE"/>
    <property type="match status" value="1"/>
</dbReference>
<dbReference type="InterPro" id="IPR043917">
    <property type="entry name" value="DUF5753"/>
</dbReference>
<dbReference type="InterPro" id="IPR010982">
    <property type="entry name" value="Lambda_DNA-bd_dom_sf"/>
</dbReference>
<organism evidence="2 3">
    <name type="scientific">Streptomyces millisiae</name>
    <dbReference type="NCBI Taxonomy" id="3075542"/>
    <lineage>
        <taxon>Bacteria</taxon>
        <taxon>Bacillati</taxon>
        <taxon>Actinomycetota</taxon>
        <taxon>Actinomycetes</taxon>
        <taxon>Kitasatosporales</taxon>
        <taxon>Streptomycetaceae</taxon>
        <taxon>Streptomyces</taxon>
    </lineage>
</organism>